<feature type="transmembrane region" description="Helical" evidence="8">
    <location>
        <begin position="247"/>
        <end position="274"/>
    </location>
</feature>
<dbReference type="GO" id="GO:0055085">
    <property type="term" value="P:transmembrane transport"/>
    <property type="evidence" value="ECO:0007669"/>
    <property type="project" value="InterPro"/>
</dbReference>
<comment type="caution">
    <text evidence="9">The sequence shown here is derived from an EMBL/GenBank/DDBJ whole genome shotgun (WGS) entry which is preliminary data.</text>
</comment>
<dbReference type="PANTHER" id="PTHR36838:SF3">
    <property type="entry name" value="TRANSPORTER AUXIN EFFLUX CARRIER EC FAMILY"/>
    <property type="match status" value="1"/>
</dbReference>
<name>A0A9D1Q0F5_9FIRM</name>
<proteinExistence type="inferred from homology"/>
<evidence type="ECO:0000256" key="2">
    <source>
        <dbReference type="ARBA" id="ARBA00010145"/>
    </source>
</evidence>
<reference evidence="9" key="1">
    <citation type="journal article" date="2021" name="PeerJ">
        <title>Extensive microbial diversity within the chicken gut microbiome revealed by metagenomics and culture.</title>
        <authorList>
            <person name="Gilroy R."/>
            <person name="Ravi A."/>
            <person name="Getino M."/>
            <person name="Pursley I."/>
            <person name="Horton D.L."/>
            <person name="Alikhan N.F."/>
            <person name="Baker D."/>
            <person name="Gharbi K."/>
            <person name="Hall N."/>
            <person name="Watson M."/>
            <person name="Adriaenssens E.M."/>
            <person name="Foster-Nyarko E."/>
            <person name="Jarju S."/>
            <person name="Secka A."/>
            <person name="Antonio M."/>
            <person name="Oren A."/>
            <person name="Chaudhuri R.R."/>
            <person name="La Ragione R."/>
            <person name="Hildebrand F."/>
            <person name="Pallen M.J."/>
        </authorList>
    </citation>
    <scope>NUCLEOTIDE SEQUENCE</scope>
    <source>
        <strain evidence="9">12435</strain>
    </source>
</reference>
<evidence type="ECO:0000313" key="10">
    <source>
        <dbReference type="Proteomes" id="UP000823990"/>
    </source>
</evidence>
<dbReference type="EMBL" id="DXHS01000019">
    <property type="protein sequence ID" value="HIW01937.1"/>
    <property type="molecule type" value="Genomic_DNA"/>
</dbReference>
<evidence type="ECO:0000256" key="6">
    <source>
        <dbReference type="ARBA" id="ARBA00022989"/>
    </source>
</evidence>
<feature type="transmembrane region" description="Helical" evidence="8">
    <location>
        <begin position="38"/>
        <end position="55"/>
    </location>
</feature>
<feature type="transmembrane region" description="Helical" evidence="8">
    <location>
        <begin position="217"/>
        <end position="235"/>
    </location>
</feature>
<gene>
    <name evidence="9" type="ORF">H9892_01195</name>
</gene>
<accession>A0A9D1Q0F5</accession>
<organism evidence="9 10">
    <name type="scientific">Candidatus Protoclostridium stercorigallinarum</name>
    <dbReference type="NCBI Taxonomy" id="2838741"/>
    <lineage>
        <taxon>Bacteria</taxon>
        <taxon>Bacillati</taxon>
        <taxon>Bacillota</taxon>
        <taxon>Clostridia</taxon>
        <taxon>Candidatus Protoclostridium</taxon>
    </lineage>
</organism>
<sequence>MYFLSTFISVAVLLVLLVPGYALRKTRLVSDAAAKDLSGVLIYIGMPALIFYCMMGVDIELVRWQDVVISILLAFIVHLIGFVAIKLVLVKCKNGGAKAAASFSALFSNCGFLGIPLSEIAVRYCDAFADTPDESMSRVRLYVTLFNVVFNLLNWTLGVAMYGGAEKKSTMARKALLNPCTLALVAALPFTLTGFSLLEPITIGGLEIDQIASLITYLYNICVPVSMCILGVRLADMKIGRIFKSGYMYASFGVKMVIVPVAVCALCLALHAFGGIGGELTMAMVVMAATPTATTALAFAERFDGDTAVAGECIISSTVASLVIVPLFLMLTASFL</sequence>
<dbReference type="AlphaFoldDB" id="A0A9D1Q0F5"/>
<keyword evidence="7 8" id="KW-0472">Membrane</keyword>
<feature type="transmembrane region" description="Helical" evidence="8">
    <location>
        <begin position="67"/>
        <end position="89"/>
    </location>
</feature>
<evidence type="ECO:0000256" key="4">
    <source>
        <dbReference type="ARBA" id="ARBA00022475"/>
    </source>
</evidence>
<evidence type="ECO:0000256" key="3">
    <source>
        <dbReference type="ARBA" id="ARBA00022448"/>
    </source>
</evidence>
<protein>
    <submittedName>
        <fullName evidence="9">AEC family transporter</fullName>
    </submittedName>
</protein>
<keyword evidence="4" id="KW-1003">Cell membrane</keyword>
<keyword evidence="5 8" id="KW-0812">Transmembrane</keyword>
<feature type="transmembrane region" description="Helical" evidence="8">
    <location>
        <begin position="141"/>
        <end position="163"/>
    </location>
</feature>
<dbReference type="Gene3D" id="1.20.1530.20">
    <property type="match status" value="1"/>
</dbReference>
<dbReference type="InterPro" id="IPR004776">
    <property type="entry name" value="Mem_transp_PIN-like"/>
</dbReference>
<evidence type="ECO:0000313" key="9">
    <source>
        <dbReference type="EMBL" id="HIW01937.1"/>
    </source>
</evidence>
<evidence type="ECO:0000256" key="1">
    <source>
        <dbReference type="ARBA" id="ARBA00004651"/>
    </source>
</evidence>
<reference evidence="9" key="2">
    <citation type="submission" date="2021-04" db="EMBL/GenBank/DDBJ databases">
        <authorList>
            <person name="Gilroy R."/>
        </authorList>
    </citation>
    <scope>NUCLEOTIDE SEQUENCE</scope>
    <source>
        <strain evidence="9">12435</strain>
    </source>
</reference>
<evidence type="ECO:0000256" key="7">
    <source>
        <dbReference type="ARBA" id="ARBA00023136"/>
    </source>
</evidence>
<feature type="transmembrane region" description="Helical" evidence="8">
    <location>
        <begin position="312"/>
        <end position="335"/>
    </location>
</feature>
<evidence type="ECO:0000256" key="5">
    <source>
        <dbReference type="ARBA" id="ARBA00022692"/>
    </source>
</evidence>
<dbReference type="Proteomes" id="UP000823990">
    <property type="component" value="Unassembled WGS sequence"/>
</dbReference>
<dbReference type="PANTHER" id="PTHR36838">
    <property type="entry name" value="AUXIN EFFLUX CARRIER FAMILY PROTEIN"/>
    <property type="match status" value="1"/>
</dbReference>
<feature type="transmembrane region" description="Helical" evidence="8">
    <location>
        <begin position="175"/>
        <end position="197"/>
    </location>
</feature>
<evidence type="ECO:0000256" key="8">
    <source>
        <dbReference type="SAM" id="Phobius"/>
    </source>
</evidence>
<feature type="transmembrane region" description="Helical" evidence="8">
    <location>
        <begin position="280"/>
        <end position="300"/>
    </location>
</feature>
<keyword evidence="6 8" id="KW-1133">Transmembrane helix</keyword>
<dbReference type="InterPro" id="IPR038770">
    <property type="entry name" value="Na+/solute_symporter_sf"/>
</dbReference>
<dbReference type="GO" id="GO:0005886">
    <property type="term" value="C:plasma membrane"/>
    <property type="evidence" value="ECO:0007669"/>
    <property type="project" value="UniProtKB-SubCell"/>
</dbReference>
<dbReference type="Pfam" id="PF03547">
    <property type="entry name" value="Mem_trans"/>
    <property type="match status" value="1"/>
</dbReference>
<keyword evidence="3" id="KW-0813">Transport</keyword>
<comment type="subcellular location">
    <subcellularLocation>
        <location evidence="1">Cell membrane</location>
        <topology evidence="1">Multi-pass membrane protein</topology>
    </subcellularLocation>
</comment>
<comment type="similarity">
    <text evidence="2">Belongs to the auxin efflux carrier (TC 2.A.69) family.</text>
</comment>